<dbReference type="EMBL" id="GDHC01009904">
    <property type="protein sequence ID" value="JAQ08725.1"/>
    <property type="molecule type" value="Transcribed_RNA"/>
</dbReference>
<reference evidence="1" key="1">
    <citation type="journal article" date="2016" name="Gigascience">
        <title>De novo construction of an expanded transcriptome assembly for the western tarnished plant bug, Lygus hesperus.</title>
        <authorList>
            <person name="Tassone E.E."/>
            <person name="Geib S.M."/>
            <person name="Hall B."/>
            <person name="Fabrick J.A."/>
            <person name="Brent C.S."/>
            <person name="Hull J.J."/>
        </authorList>
    </citation>
    <scope>NUCLEOTIDE SEQUENCE</scope>
</reference>
<dbReference type="EMBL" id="GDHC01009378">
    <property type="protein sequence ID" value="JAQ09251.1"/>
    <property type="molecule type" value="Transcribed_RNA"/>
</dbReference>
<evidence type="ECO:0000313" key="2">
    <source>
        <dbReference type="EMBL" id="JAQ09251.1"/>
    </source>
</evidence>
<organism evidence="1">
    <name type="scientific">Lygus hesperus</name>
    <name type="common">Western plant bug</name>
    <dbReference type="NCBI Taxonomy" id="30085"/>
    <lineage>
        <taxon>Eukaryota</taxon>
        <taxon>Metazoa</taxon>
        <taxon>Ecdysozoa</taxon>
        <taxon>Arthropoda</taxon>
        <taxon>Hexapoda</taxon>
        <taxon>Insecta</taxon>
        <taxon>Pterygota</taxon>
        <taxon>Neoptera</taxon>
        <taxon>Paraneoptera</taxon>
        <taxon>Hemiptera</taxon>
        <taxon>Heteroptera</taxon>
        <taxon>Panheteroptera</taxon>
        <taxon>Cimicomorpha</taxon>
        <taxon>Miridae</taxon>
        <taxon>Mirini</taxon>
        <taxon>Lygus</taxon>
    </lineage>
</organism>
<dbReference type="AlphaFoldDB" id="A0A146LNH1"/>
<name>A0A146LNH1_LYGHE</name>
<sequence length="129" mass="14985">MFSSSPLIFSLTEYFRGVTRRWYILAPALLYRNKFVRCHISYLPLDNDDIRVPHYSHPLENIEVRVVVMGFRRYDSGRLAIPNHYIGIRSWTDAAFLGVYVEDLGSIGAGHCYEFFRTEQSCFDAVVPN</sequence>
<protein>
    <submittedName>
        <fullName evidence="1">Uncharacterized protein</fullName>
    </submittedName>
</protein>
<accession>A0A146LNH1</accession>
<evidence type="ECO:0000313" key="1">
    <source>
        <dbReference type="EMBL" id="JAQ08725.1"/>
    </source>
</evidence>
<feature type="non-terminal residue" evidence="1">
    <location>
        <position position="129"/>
    </location>
</feature>
<gene>
    <name evidence="1" type="ORF">g.71220</name>
    <name evidence="2" type="ORF">g.71223</name>
</gene>
<proteinExistence type="predicted"/>